<dbReference type="GO" id="GO:0003774">
    <property type="term" value="F:cytoskeletal motor activity"/>
    <property type="evidence" value="ECO:0007669"/>
    <property type="project" value="InterPro"/>
</dbReference>
<comment type="subcellular location">
    <subcellularLocation>
        <location evidence="11">Cell outer membrane</location>
        <topology evidence="11">Lipid-anchor</topology>
    </subcellularLocation>
    <subcellularLocation>
        <location evidence="11">Bacterial flagellum basal body</location>
    </subcellularLocation>
    <subcellularLocation>
        <location evidence="2">Membrane</location>
        <topology evidence="2">Lipid-anchor</topology>
    </subcellularLocation>
</comment>
<dbReference type="PANTHER" id="PTHR34933:SF1">
    <property type="entry name" value="FLAGELLAR L-RING PROTEIN"/>
    <property type="match status" value="1"/>
</dbReference>
<evidence type="ECO:0000256" key="5">
    <source>
        <dbReference type="ARBA" id="ARBA00022729"/>
    </source>
</evidence>
<dbReference type="GO" id="GO:0009427">
    <property type="term" value="C:bacterial-type flagellum basal body, distal rod, L ring"/>
    <property type="evidence" value="ECO:0007669"/>
    <property type="project" value="InterPro"/>
</dbReference>
<protein>
    <recommendedName>
        <fullName evidence="11">Flagellar L-ring protein</fullName>
    </recommendedName>
    <alternativeName>
        <fullName evidence="11">Basal body L-ring protein</fullName>
    </alternativeName>
</protein>
<dbReference type="GO" id="GO:0071973">
    <property type="term" value="P:bacterial-type flagellum-dependent cell motility"/>
    <property type="evidence" value="ECO:0007669"/>
    <property type="project" value="InterPro"/>
</dbReference>
<evidence type="ECO:0000256" key="6">
    <source>
        <dbReference type="ARBA" id="ARBA00023136"/>
    </source>
</evidence>
<evidence type="ECO:0000256" key="9">
    <source>
        <dbReference type="ARBA" id="ARBA00023237"/>
    </source>
</evidence>
<keyword evidence="8 11" id="KW-0975">Bacterial flagellum</keyword>
<name>A0A8J2XRU4_9GAMM</name>
<dbReference type="PROSITE" id="PS51257">
    <property type="entry name" value="PROKAR_LIPOPROTEIN"/>
    <property type="match status" value="1"/>
</dbReference>
<gene>
    <name evidence="11 12" type="primary">flgH</name>
    <name evidence="12" type="ORF">GCM10011369_35680</name>
</gene>
<comment type="function">
    <text evidence="1 11">Assembles around the rod to form the L-ring and probably protects the motor/basal body from shearing forces during rotation.</text>
</comment>
<evidence type="ECO:0000256" key="10">
    <source>
        <dbReference type="ARBA" id="ARBA00023288"/>
    </source>
</evidence>
<evidence type="ECO:0000256" key="11">
    <source>
        <dbReference type="HAMAP-Rule" id="MF_00415"/>
    </source>
</evidence>
<evidence type="ECO:0000313" key="12">
    <source>
        <dbReference type="EMBL" id="GGA90412.1"/>
    </source>
</evidence>
<keyword evidence="6 11" id="KW-0472">Membrane</keyword>
<evidence type="ECO:0000256" key="4">
    <source>
        <dbReference type="ARBA" id="ARBA00011439"/>
    </source>
</evidence>
<reference evidence="13" key="1">
    <citation type="journal article" date="2019" name="Int. J. Syst. Evol. Microbiol.">
        <title>The Global Catalogue of Microorganisms (GCM) 10K type strain sequencing project: providing services to taxonomists for standard genome sequencing and annotation.</title>
        <authorList>
            <consortium name="The Broad Institute Genomics Platform"/>
            <consortium name="The Broad Institute Genome Sequencing Center for Infectious Disease"/>
            <person name="Wu L."/>
            <person name="Ma J."/>
        </authorList>
    </citation>
    <scope>NUCLEOTIDE SEQUENCE [LARGE SCALE GENOMIC DNA]</scope>
    <source>
        <strain evidence="13">CGMCC 1.10130</strain>
    </source>
</reference>
<dbReference type="RefSeq" id="WP_087507598.1">
    <property type="nucleotide sequence ID" value="NZ_BMDX01000031.1"/>
</dbReference>
<dbReference type="Proteomes" id="UP000619743">
    <property type="component" value="Unassembled WGS sequence"/>
</dbReference>
<keyword evidence="12" id="KW-0966">Cell projection</keyword>
<dbReference type="InterPro" id="IPR000527">
    <property type="entry name" value="Flag_Lring"/>
</dbReference>
<dbReference type="NCBIfam" id="NF001304">
    <property type="entry name" value="PRK00249.1-4"/>
    <property type="match status" value="1"/>
</dbReference>
<dbReference type="Pfam" id="PF02107">
    <property type="entry name" value="FlgH"/>
    <property type="match status" value="1"/>
</dbReference>
<dbReference type="AlphaFoldDB" id="A0A8J2XRU4"/>
<dbReference type="HAMAP" id="MF_00415">
    <property type="entry name" value="FlgH"/>
    <property type="match status" value="1"/>
</dbReference>
<dbReference type="EMBL" id="BMDX01000031">
    <property type="protein sequence ID" value="GGA90412.1"/>
    <property type="molecule type" value="Genomic_DNA"/>
</dbReference>
<evidence type="ECO:0000256" key="3">
    <source>
        <dbReference type="ARBA" id="ARBA00006929"/>
    </source>
</evidence>
<keyword evidence="9 11" id="KW-0998">Cell outer membrane</keyword>
<keyword evidence="13" id="KW-1185">Reference proteome</keyword>
<evidence type="ECO:0000256" key="2">
    <source>
        <dbReference type="ARBA" id="ARBA00004635"/>
    </source>
</evidence>
<comment type="subunit">
    <text evidence="4 11">The basal body constitutes a major portion of the flagellar organelle and consists of four rings (L,P,S, and M) mounted on a central rod.</text>
</comment>
<proteinExistence type="inferred from homology"/>
<evidence type="ECO:0000256" key="7">
    <source>
        <dbReference type="ARBA" id="ARBA00023139"/>
    </source>
</evidence>
<comment type="similarity">
    <text evidence="3 11">Belongs to the FlgH family.</text>
</comment>
<keyword evidence="7" id="KW-0564">Palmitate</keyword>
<dbReference type="PANTHER" id="PTHR34933">
    <property type="entry name" value="FLAGELLAR L-RING PROTEIN"/>
    <property type="match status" value="1"/>
</dbReference>
<evidence type="ECO:0000256" key="8">
    <source>
        <dbReference type="ARBA" id="ARBA00023143"/>
    </source>
</evidence>
<dbReference type="PRINTS" id="PR01008">
    <property type="entry name" value="FLGLRINGFLGH"/>
</dbReference>
<sequence length="223" mass="23996">MKQLLLISMVALAGCGATTQKPIPDDPYYAPVLPEMQPNPVIRSGSLFQDGYAQNLYSDIKAHRVGDIITVELSESTSAKKSAKNEIDKESEVGLQTPILMGSPLTVNGNEVNASIAMENSFSGESDADQSNSLNGSISVHVVQVMANGNLVVRGEKWMTLNQGDEFIRLSGIIRPEDISTDNSIPSTRVANARIQYAGTGAFADAQEQGWLSAFFNSPLMPF</sequence>
<evidence type="ECO:0000313" key="13">
    <source>
        <dbReference type="Proteomes" id="UP000619743"/>
    </source>
</evidence>
<dbReference type="GO" id="GO:0009279">
    <property type="term" value="C:cell outer membrane"/>
    <property type="evidence" value="ECO:0007669"/>
    <property type="project" value="UniProtKB-SubCell"/>
</dbReference>
<keyword evidence="12" id="KW-0282">Flagellum</keyword>
<organism evidence="12 13">
    <name type="scientific">Neiella marina</name>
    <dbReference type="NCBI Taxonomy" id="508461"/>
    <lineage>
        <taxon>Bacteria</taxon>
        <taxon>Pseudomonadati</taxon>
        <taxon>Pseudomonadota</taxon>
        <taxon>Gammaproteobacteria</taxon>
        <taxon>Alteromonadales</taxon>
        <taxon>Echinimonadaceae</taxon>
        <taxon>Neiella</taxon>
    </lineage>
</organism>
<comment type="caution">
    <text evidence="12">The sequence shown here is derived from an EMBL/GenBank/DDBJ whole genome shotgun (WGS) entry which is preliminary data.</text>
</comment>
<keyword evidence="5 11" id="KW-0732">Signal</keyword>
<keyword evidence="12" id="KW-0969">Cilium</keyword>
<keyword evidence="10 11" id="KW-0449">Lipoprotein</keyword>
<dbReference type="OrthoDB" id="9789463at2"/>
<accession>A0A8J2XRU4</accession>
<evidence type="ECO:0000256" key="1">
    <source>
        <dbReference type="ARBA" id="ARBA00002591"/>
    </source>
</evidence>
<dbReference type="NCBIfam" id="NF009338">
    <property type="entry name" value="PRK12698.1"/>
    <property type="match status" value="1"/>
</dbReference>